<evidence type="ECO:0008006" key="3">
    <source>
        <dbReference type="Google" id="ProtNLM"/>
    </source>
</evidence>
<comment type="caution">
    <text evidence="1">The sequence shown here is derived from an EMBL/GenBank/DDBJ whole genome shotgun (WGS) entry which is preliminary data.</text>
</comment>
<proteinExistence type="predicted"/>
<dbReference type="EMBL" id="JAFDST010000001">
    <property type="protein sequence ID" value="MBP1080128.1"/>
    <property type="molecule type" value="Genomic_DNA"/>
</dbReference>
<keyword evidence="2" id="KW-1185">Reference proteome</keyword>
<protein>
    <recommendedName>
        <fullName evidence="3">Aspartyl-phosphate phosphatase Spo0E family protein</fullName>
    </recommendedName>
</protein>
<dbReference type="RefSeq" id="WP_082363761.1">
    <property type="nucleotide sequence ID" value="NZ_JAFDST010000001.1"/>
</dbReference>
<dbReference type="Pfam" id="PF09388">
    <property type="entry name" value="SpoOE-like"/>
    <property type="match status" value="1"/>
</dbReference>
<dbReference type="InterPro" id="IPR037208">
    <property type="entry name" value="Spo0E-like_sf"/>
</dbReference>
<dbReference type="Proteomes" id="UP000674416">
    <property type="component" value="Unassembled WGS sequence"/>
</dbReference>
<name>A0ABS4CSQ9_9BACI</name>
<dbReference type="InterPro" id="IPR036638">
    <property type="entry name" value="HLH_DNA-bd_sf"/>
</dbReference>
<dbReference type="InterPro" id="IPR018540">
    <property type="entry name" value="Spo0E-like"/>
</dbReference>
<evidence type="ECO:0000313" key="1">
    <source>
        <dbReference type="EMBL" id="MBP1080128.1"/>
    </source>
</evidence>
<accession>A0ABS4CSQ9</accession>
<organism evidence="1 2">
    <name type="scientific">Bacillus capparidis</name>
    <dbReference type="NCBI Taxonomy" id="1840411"/>
    <lineage>
        <taxon>Bacteria</taxon>
        <taxon>Bacillati</taxon>
        <taxon>Bacillota</taxon>
        <taxon>Bacilli</taxon>
        <taxon>Bacillales</taxon>
        <taxon>Bacillaceae</taxon>
        <taxon>Bacillus</taxon>
    </lineage>
</organism>
<sequence>MTNKLLSEIEKKRDELLHVVKANGIKSPAVLEYSQQLDYLVLEYQKLHQSDR</sequence>
<evidence type="ECO:0000313" key="2">
    <source>
        <dbReference type="Proteomes" id="UP000674416"/>
    </source>
</evidence>
<reference evidence="1 2" key="1">
    <citation type="submission" date="2021-01" db="EMBL/GenBank/DDBJ databases">
        <title>Genomic Encyclopedia of Type Strains, Phase IV (KMG-IV): sequencing the most valuable type-strain genomes for metagenomic binning, comparative biology and taxonomic classification.</title>
        <authorList>
            <person name="Goeker M."/>
        </authorList>
    </citation>
    <scope>NUCLEOTIDE SEQUENCE [LARGE SCALE GENOMIC DNA]</scope>
    <source>
        <strain evidence="1 2">DSM 103394</strain>
    </source>
</reference>
<dbReference type="SUPFAM" id="SSF140500">
    <property type="entry name" value="BAS1536-like"/>
    <property type="match status" value="1"/>
</dbReference>
<dbReference type="Gene3D" id="4.10.280.10">
    <property type="entry name" value="Helix-loop-helix DNA-binding domain"/>
    <property type="match status" value="1"/>
</dbReference>
<gene>
    <name evidence="1" type="ORF">JOC74_000616</name>
</gene>